<evidence type="ECO:0000259" key="2">
    <source>
        <dbReference type="PROSITE" id="PS50846"/>
    </source>
</evidence>
<evidence type="ECO:0000313" key="3">
    <source>
        <dbReference type="EMBL" id="CAA7406510.1"/>
    </source>
</evidence>
<dbReference type="EMBL" id="LR746276">
    <property type="protein sequence ID" value="CAA7406510.1"/>
    <property type="molecule type" value="Genomic_DNA"/>
</dbReference>
<keyword evidence="4" id="KW-1185">Reference proteome</keyword>
<evidence type="ECO:0000256" key="1">
    <source>
        <dbReference type="ARBA" id="ARBA00022723"/>
    </source>
</evidence>
<evidence type="ECO:0000313" key="4">
    <source>
        <dbReference type="Proteomes" id="UP000663760"/>
    </source>
</evidence>
<dbReference type="Pfam" id="PF00403">
    <property type="entry name" value="HMA"/>
    <property type="match status" value="1"/>
</dbReference>
<dbReference type="AlphaFoldDB" id="A0A7I8L9H4"/>
<dbReference type="PROSITE" id="PS50846">
    <property type="entry name" value="HMA_2"/>
    <property type="match status" value="1"/>
</dbReference>
<keyword evidence="1" id="KW-0479">Metal-binding</keyword>
<dbReference type="InterPro" id="IPR006121">
    <property type="entry name" value="HMA_dom"/>
</dbReference>
<name>A0A7I8L9H4_SPIIN</name>
<protein>
    <recommendedName>
        <fullName evidence="2">HMA domain-containing protein</fullName>
    </recommendedName>
</protein>
<dbReference type="OrthoDB" id="689350at2759"/>
<dbReference type="GO" id="GO:0046872">
    <property type="term" value="F:metal ion binding"/>
    <property type="evidence" value="ECO:0007669"/>
    <property type="project" value="UniProtKB-KW"/>
</dbReference>
<dbReference type="Proteomes" id="UP000663760">
    <property type="component" value="Chromosome 13"/>
</dbReference>
<proteinExistence type="predicted"/>
<dbReference type="Gene3D" id="3.30.70.100">
    <property type="match status" value="1"/>
</dbReference>
<sequence>MGNGCSSLDQAPPPPAGNGCLCRDEAPPPTRRLVVLTVPLHCANCAHKVKRKLHDVEGVEIVTVDAENNRVTVTGTMDTASLVLEIYRRFRKQAQILFQREERGRWRRRWGRCRWSGDDITFGDEDRRRCEEGTCSCCWTSSPEIRPIAYRSALCDDDGPYGTATPCCHGLNGESSCHSCPPRYPFPPGGQLYCYEEPQPGCSIM</sequence>
<feature type="domain" description="HMA" evidence="2">
    <location>
        <begin position="31"/>
        <end position="95"/>
    </location>
</feature>
<dbReference type="PANTHER" id="PTHR22814">
    <property type="entry name" value="COPPER TRANSPORT PROTEIN ATOX1-RELATED"/>
    <property type="match status" value="1"/>
</dbReference>
<dbReference type="SUPFAM" id="SSF55008">
    <property type="entry name" value="HMA, heavy metal-associated domain"/>
    <property type="match status" value="1"/>
</dbReference>
<gene>
    <name evidence="3" type="ORF">SI8410_13017188</name>
</gene>
<dbReference type="PANTHER" id="PTHR22814:SF336">
    <property type="entry name" value="HEAVY METAL-ASSOCIATED ISOPRENYLATED PLANT PROTEIN 23"/>
    <property type="match status" value="1"/>
</dbReference>
<accession>A0A7I8L9H4</accession>
<reference evidence="3" key="1">
    <citation type="submission" date="2020-02" db="EMBL/GenBank/DDBJ databases">
        <authorList>
            <person name="Scholz U."/>
            <person name="Mascher M."/>
            <person name="Fiebig A."/>
        </authorList>
    </citation>
    <scope>NUCLEOTIDE SEQUENCE</scope>
</reference>
<organism evidence="3 4">
    <name type="scientific">Spirodela intermedia</name>
    <name type="common">Intermediate duckweed</name>
    <dbReference type="NCBI Taxonomy" id="51605"/>
    <lineage>
        <taxon>Eukaryota</taxon>
        <taxon>Viridiplantae</taxon>
        <taxon>Streptophyta</taxon>
        <taxon>Embryophyta</taxon>
        <taxon>Tracheophyta</taxon>
        <taxon>Spermatophyta</taxon>
        <taxon>Magnoliopsida</taxon>
        <taxon>Liliopsida</taxon>
        <taxon>Araceae</taxon>
        <taxon>Lemnoideae</taxon>
        <taxon>Spirodela</taxon>
    </lineage>
</organism>
<dbReference type="InterPro" id="IPR036163">
    <property type="entry name" value="HMA_dom_sf"/>
</dbReference>
<dbReference type="CDD" id="cd00371">
    <property type="entry name" value="HMA"/>
    <property type="match status" value="1"/>
</dbReference>